<dbReference type="RefSeq" id="WP_242044646.1">
    <property type="nucleotide sequence ID" value="NZ_CP130144.1"/>
</dbReference>
<protein>
    <submittedName>
        <fullName evidence="1">Uncharacterized protein</fullName>
    </submittedName>
</protein>
<dbReference type="AlphaFoldDB" id="A0AA96WS37"/>
<proteinExistence type="predicted"/>
<dbReference type="EMBL" id="CP130144">
    <property type="protein sequence ID" value="WNZ44443.1"/>
    <property type="molecule type" value="Genomic_DNA"/>
</dbReference>
<reference evidence="1" key="1">
    <citation type="journal article" date="2023" name="Plants (Basel)">
        <title>Genomic Analysis of Leptolyngbya boryana CZ1 Reveals Efficient Carbon Fixation Modules.</title>
        <authorList>
            <person name="Bai X."/>
            <person name="Wang H."/>
            <person name="Cheng W."/>
            <person name="Wang J."/>
            <person name="Ma M."/>
            <person name="Hu H."/>
            <person name="Song Z."/>
            <person name="Ma H."/>
            <person name="Fan Y."/>
            <person name="Du C."/>
            <person name="Xu J."/>
        </authorList>
    </citation>
    <scope>NUCLEOTIDE SEQUENCE</scope>
    <source>
        <strain evidence="1">CZ1</strain>
    </source>
</reference>
<sequence>MSMYDHLEPLKKRLRSLEIDQVPDPWKRLAAFSIGGLRSVGYDRESDNLLVVSSQGRGVIDCLKGQKIARDDEEYYENETYLEAQGIGILSDRIIRMAGLFGGGLPTITEDGWQLECVTLSFPEQMVILLPPNSYLYSKPNRMTKIYEDADIRAYGFSYSGKSFVIATPSDVTIFARG</sequence>
<gene>
    <name evidence="1" type="ORF">Q2T42_21815</name>
</gene>
<name>A0AA96WS37_LEPBY</name>
<evidence type="ECO:0000313" key="1">
    <source>
        <dbReference type="EMBL" id="WNZ44443.1"/>
    </source>
</evidence>
<organism evidence="1">
    <name type="scientific">Leptolyngbya boryana CZ1</name>
    <dbReference type="NCBI Taxonomy" id="3060204"/>
    <lineage>
        <taxon>Bacteria</taxon>
        <taxon>Bacillati</taxon>
        <taxon>Cyanobacteriota</taxon>
        <taxon>Cyanophyceae</taxon>
        <taxon>Leptolyngbyales</taxon>
        <taxon>Leptolyngbyaceae</taxon>
        <taxon>Leptolyngbya group</taxon>
        <taxon>Leptolyngbya</taxon>
    </lineage>
</organism>
<accession>A0AA96WS37</accession>
<reference evidence="1" key="2">
    <citation type="submission" date="2023-07" db="EMBL/GenBank/DDBJ databases">
        <authorList>
            <person name="Bai X.-H."/>
            <person name="Wang H.-H."/>
            <person name="Wang J."/>
            <person name="Ma M.-Y."/>
            <person name="Hu H.-H."/>
            <person name="Song Z.-L."/>
            <person name="Ma H.-G."/>
            <person name="Fan Y."/>
            <person name="Du C.-Y."/>
            <person name="Xu J.-C."/>
        </authorList>
    </citation>
    <scope>NUCLEOTIDE SEQUENCE</scope>
    <source>
        <strain evidence="1">CZ1</strain>
    </source>
</reference>